<evidence type="ECO:0008006" key="2">
    <source>
        <dbReference type="Google" id="ProtNLM"/>
    </source>
</evidence>
<evidence type="ECO:0000313" key="1">
    <source>
        <dbReference type="EMBL" id="VAW39452.1"/>
    </source>
</evidence>
<proteinExistence type="predicted"/>
<reference evidence="1" key="1">
    <citation type="submission" date="2018-06" db="EMBL/GenBank/DDBJ databases">
        <authorList>
            <person name="Zhirakovskaya E."/>
        </authorList>
    </citation>
    <scope>NUCLEOTIDE SEQUENCE</scope>
</reference>
<accession>A0A3B0VK90</accession>
<name>A0A3B0VK90_9ZZZZ</name>
<sequence length="79" mass="8993">MINKACETSSFTGFLGQYLISLDRESIRSEGSLVLNKISHYLRRIAGYLTKIRSNFGKIQLFRSRILFLGQALITLIPI</sequence>
<protein>
    <recommendedName>
        <fullName evidence="2">Transposase DDE domain-containing protein</fullName>
    </recommendedName>
</protein>
<dbReference type="EMBL" id="UOEW01000231">
    <property type="protein sequence ID" value="VAW39452.1"/>
    <property type="molecule type" value="Genomic_DNA"/>
</dbReference>
<gene>
    <name evidence="1" type="ORF">MNBD_GAMMA01-2310</name>
</gene>
<dbReference type="AlphaFoldDB" id="A0A3B0VK90"/>
<organism evidence="1">
    <name type="scientific">hydrothermal vent metagenome</name>
    <dbReference type="NCBI Taxonomy" id="652676"/>
    <lineage>
        <taxon>unclassified sequences</taxon>
        <taxon>metagenomes</taxon>
        <taxon>ecological metagenomes</taxon>
    </lineage>
</organism>